<dbReference type="AlphaFoldDB" id="A0A2G1VGY3"/>
<evidence type="ECO:0000313" key="1">
    <source>
        <dbReference type="EMBL" id="PHQ25942.1"/>
    </source>
</evidence>
<keyword evidence="2" id="KW-1185">Reference proteome</keyword>
<accession>A0A2G1VGY3</accession>
<name>A0A2G1VGY3_9GAMM</name>
<comment type="caution">
    <text evidence="1">The sequence shown here is derived from an EMBL/GenBank/DDBJ whole genome shotgun (WGS) entry which is preliminary data.</text>
</comment>
<gene>
    <name evidence="1" type="ORF">CLH62_10125</name>
</gene>
<protein>
    <submittedName>
        <fullName evidence="1">Uncharacterized protein</fullName>
    </submittedName>
</protein>
<dbReference type="OrthoDB" id="6370513at2"/>
<sequence>MANKDFILQRIFVFARQEFDPTVDKQVAEVLRSRFDIRLPQRASLNQSLASATSEHEIIRLILQYRTMA</sequence>
<dbReference type="Proteomes" id="UP000229044">
    <property type="component" value="Unassembled WGS sequence"/>
</dbReference>
<organism evidence="1 2">
    <name type="scientific">Marinobacter guineae</name>
    <dbReference type="NCBI Taxonomy" id="432303"/>
    <lineage>
        <taxon>Bacteria</taxon>
        <taxon>Pseudomonadati</taxon>
        <taxon>Pseudomonadota</taxon>
        <taxon>Gammaproteobacteria</taxon>
        <taxon>Pseudomonadales</taxon>
        <taxon>Marinobacteraceae</taxon>
        <taxon>Marinobacter</taxon>
    </lineage>
</organism>
<proteinExistence type="predicted"/>
<evidence type="ECO:0000313" key="2">
    <source>
        <dbReference type="Proteomes" id="UP000229044"/>
    </source>
</evidence>
<reference evidence="1 2" key="1">
    <citation type="submission" date="2017-09" db="EMBL/GenBank/DDBJ databases">
        <title>The draft genome sequences of Marinobacter guineae M3B.</title>
        <authorList>
            <person name="Cao J."/>
        </authorList>
    </citation>
    <scope>NUCLEOTIDE SEQUENCE [LARGE SCALE GENOMIC DNA]</scope>
    <source>
        <strain evidence="1 2">M3B</strain>
    </source>
</reference>
<dbReference type="EMBL" id="NTFI01000002">
    <property type="protein sequence ID" value="PHQ25942.1"/>
    <property type="molecule type" value="Genomic_DNA"/>
</dbReference>
<dbReference type="RefSeq" id="WP_099618040.1">
    <property type="nucleotide sequence ID" value="NZ_KZ319340.1"/>
</dbReference>
<dbReference type="Gene3D" id="1.20.1060.10">
    <property type="entry name" value="Taq DNA Polymerase, Chain T, domain 4"/>
    <property type="match status" value="1"/>
</dbReference>